<dbReference type="FunFam" id="3.40.1180.10:FF:000001">
    <property type="entry name" value="(2E,6E)-farnesyl-diphosphate-specific ditrans,polycis-undecaprenyl-diphosphate synthase"/>
    <property type="match status" value="1"/>
</dbReference>
<accession>A0A936F2U0</accession>
<dbReference type="Proteomes" id="UP000709959">
    <property type="component" value="Unassembled WGS sequence"/>
</dbReference>
<dbReference type="HAMAP" id="MF_01139">
    <property type="entry name" value="ISPT"/>
    <property type="match status" value="1"/>
</dbReference>
<feature type="binding site" evidence="2">
    <location>
        <position position="40"/>
    </location>
    <ligand>
        <name>substrate</name>
    </ligand>
</feature>
<comment type="cofactor">
    <cofactor evidence="2">
        <name>Mg(2+)</name>
        <dbReference type="ChEBI" id="CHEBI:18420"/>
    </cofactor>
    <text evidence="2">Binds 2 magnesium ions per subunit.</text>
</comment>
<dbReference type="EC" id="2.5.1.-" evidence="2"/>
<feature type="active site" evidence="2">
    <location>
        <position position="23"/>
    </location>
</feature>
<name>A0A936F2U0_9BACT</name>
<comment type="subunit">
    <text evidence="2">Homodimer.</text>
</comment>
<sequence length="239" mass="26685">MTFSTFEVPNEMTVPTHVAIIMDGNGRWAAQRGWPRIKGHKAGVQTVERILEAASDAGIQHLSLYAFSTENWKRPALEVGALMALLRMYLRMFVHQLAKKGIRFHHLGASEGMPAGILADMRTLEEATARNTGMTFHLAVNYGSRLELAQAARRCVEDGLQSGDINEDALSARLWTAGVPDVDLLIRTSGEHRISNFLLWQSAYAELYMTDLLWPDFGPAELQAALEDYAQRERRFGGI</sequence>
<dbReference type="GO" id="GO:0008834">
    <property type="term" value="F:ditrans,polycis-undecaprenyl-diphosphate synthase [(2E,6E)-farnesyl-diphosphate specific] activity"/>
    <property type="evidence" value="ECO:0007669"/>
    <property type="project" value="TreeGrafter"/>
</dbReference>
<feature type="active site" description="Proton acceptor" evidence="2">
    <location>
        <position position="71"/>
    </location>
</feature>
<comment type="caution">
    <text evidence="3">The sequence shown here is derived from an EMBL/GenBank/DDBJ whole genome shotgun (WGS) entry which is preliminary data.</text>
</comment>
<feature type="binding site" evidence="2">
    <location>
        <position position="36"/>
    </location>
    <ligand>
        <name>substrate</name>
    </ligand>
</feature>
<reference evidence="3 4" key="1">
    <citation type="submission" date="2020-10" db="EMBL/GenBank/DDBJ databases">
        <title>Connecting structure to function with the recovery of over 1000 high-quality activated sludge metagenome-assembled genomes encoding full-length rRNA genes using long-read sequencing.</title>
        <authorList>
            <person name="Singleton C.M."/>
            <person name="Petriglieri F."/>
            <person name="Kristensen J.M."/>
            <person name="Kirkegaard R.H."/>
            <person name="Michaelsen T.Y."/>
            <person name="Andersen M.H."/>
            <person name="Karst S.M."/>
            <person name="Dueholm M.S."/>
            <person name="Nielsen P.H."/>
            <person name="Albertsen M."/>
        </authorList>
    </citation>
    <scope>NUCLEOTIDE SEQUENCE [LARGE SCALE GENOMIC DNA]</scope>
    <source>
        <strain evidence="3">OdNE_18-Q3-R46-58_MAXAC.008</strain>
    </source>
</reference>
<gene>
    <name evidence="3" type="primary">uppS</name>
    <name evidence="3" type="ORF">IPN91_10730</name>
</gene>
<feature type="binding site" evidence="2">
    <location>
        <position position="187"/>
    </location>
    <ligand>
        <name>substrate</name>
    </ligand>
</feature>
<feature type="binding site" evidence="2">
    <location>
        <position position="74"/>
    </location>
    <ligand>
        <name>substrate</name>
    </ligand>
</feature>
<proteinExistence type="inferred from homology"/>
<protein>
    <recommendedName>
        <fullName evidence="2">Isoprenyl transferase</fullName>
        <ecNumber evidence="2">2.5.1.-</ecNumber>
    </recommendedName>
</protein>
<dbReference type="Pfam" id="PF01255">
    <property type="entry name" value="Prenyltransf"/>
    <property type="match status" value="1"/>
</dbReference>
<evidence type="ECO:0000313" key="3">
    <source>
        <dbReference type="EMBL" id="MBK8573102.1"/>
    </source>
</evidence>
<dbReference type="GO" id="GO:0016094">
    <property type="term" value="P:polyprenol biosynthetic process"/>
    <property type="evidence" value="ECO:0007669"/>
    <property type="project" value="TreeGrafter"/>
</dbReference>
<keyword evidence="1 2" id="KW-0808">Transferase</keyword>
<dbReference type="InterPro" id="IPR036424">
    <property type="entry name" value="UPP_synth-like_sf"/>
</dbReference>
<feature type="binding site" evidence="2">
    <location>
        <begin position="68"/>
        <end position="70"/>
    </location>
    <ligand>
        <name>substrate</name>
    </ligand>
</feature>
<feature type="binding site" evidence="2">
    <location>
        <begin position="24"/>
        <end position="27"/>
    </location>
    <ligand>
        <name>substrate</name>
    </ligand>
</feature>
<dbReference type="AlphaFoldDB" id="A0A936F2U0"/>
<comment type="similarity">
    <text evidence="2">Belongs to the UPP synthase family.</text>
</comment>
<evidence type="ECO:0000256" key="1">
    <source>
        <dbReference type="ARBA" id="ARBA00022679"/>
    </source>
</evidence>
<feature type="binding site" evidence="2">
    <location>
        <position position="206"/>
    </location>
    <ligand>
        <name>Mg(2+)</name>
        <dbReference type="ChEBI" id="CHEBI:18420"/>
    </ligand>
</feature>
<dbReference type="GO" id="GO:0005829">
    <property type="term" value="C:cytosol"/>
    <property type="evidence" value="ECO:0007669"/>
    <property type="project" value="TreeGrafter"/>
</dbReference>
<dbReference type="PANTHER" id="PTHR10291:SF0">
    <property type="entry name" value="DEHYDRODOLICHYL DIPHOSPHATE SYNTHASE 2"/>
    <property type="match status" value="1"/>
</dbReference>
<keyword evidence="2" id="KW-0479">Metal-binding</keyword>
<dbReference type="Gene3D" id="3.40.1180.10">
    <property type="entry name" value="Decaprenyl diphosphate synthase-like"/>
    <property type="match status" value="1"/>
</dbReference>
<feature type="binding site" evidence="2">
    <location>
        <position position="23"/>
    </location>
    <ligand>
        <name>Mg(2+)</name>
        <dbReference type="ChEBI" id="CHEBI:18420"/>
    </ligand>
</feature>
<feature type="binding site" evidence="2">
    <location>
        <begin position="193"/>
        <end position="195"/>
    </location>
    <ligand>
        <name>substrate</name>
    </ligand>
</feature>
<dbReference type="NCBIfam" id="TIGR00055">
    <property type="entry name" value="uppS"/>
    <property type="match status" value="1"/>
</dbReference>
<dbReference type="InterPro" id="IPR018520">
    <property type="entry name" value="UPP_synth-like_CS"/>
</dbReference>
<organism evidence="3 4">
    <name type="scientific">Candidatus Geothrix odensensis</name>
    <dbReference type="NCBI Taxonomy" id="2954440"/>
    <lineage>
        <taxon>Bacteria</taxon>
        <taxon>Pseudomonadati</taxon>
        <taxon>Acidobacteriota</taxon>
        <taxon>Holophagae</taxon>
        <taxon>Holophagales</taxon>
        <taxon>Holophagaceae</taxon>
        <taxon>Geothrix</taxon>
    </lineage>
</organism>
<dbReference type="InterPro" id="IPR001441">
    <property type="entry name" value="UPP_synth-like"/>
</dbReference>
<dbReference type="SUPFAM" id="SSF64005">
    <property type="entry name" value="Undecaprenyl diphosphate synthase"/>
    <property type="match status" value="1"/>
</dbReference>
<dbReference type="GO" id="GO:0000287">
    <property type="term" value="F:magnesium ion binding"/>
    <property type="evidence" value="ECO:0007669"/>
    <property type="project" value="UniProtKB-UniRule"/>
</dbReference>
<comment type="function">
    <text evidence="2">Catalyzes the condensation of isopentenyl diphosphate (IPP) with allylic pyrophosphates generating different type of terpenoids.</text>
</comment>
<dbReference type="CDD" id="cd00475">
    <property type="entry name" value="Cis_IPPS"/>
    <property type="match status" value="1"/>
</dbReference>
<feature type="binding site" evidence="2">
    <location>
        <position position="28"/>
    </location>
    <ligand>
        <name>substrate</name>
    </ligand>
</feature>
<keyword evidence="2" id="KW-0460">Magnesium</keyword>
<dbReference type="EMBL" id="JADKCH010000011">
    <property type="protein sequence ID" value="MBK8573102.1"/>
    <property type="molecule type" value="Genomic_DNA"/>
</dbReference>
<evidence type="ECO:0000256" key="2">
    <source>
        <dbReference type="HAMAP-Rule" id="MF_01139"/>
    </source>
</evidence>
<dbReference type="PROSITE" id="PS01066">
    <property type="entry name" value="UPP_SYNTHASE"/>
    <property type="match status" value="1"/>
</dbReference>
<evidence type="ECO:0000313" key="4">
    <source>
        <dbReference type="Proteomes" id="UP000709959"/>
    </source>
</evidence>
<feature type="binding site" evidence="2">
    <location>
        <position position="72"/>
    </location>
    <ligand>
        <name>substrate</name>
    </ligand>
</feature>
<dbReference type="PANTHER" id="PTHR10291">
    <property type="entry name" value="DEHYDRODOLICHYL DIPHOSPHATE SYNTHASE FAMILY MEMBER"/>
    <property type="match status" value="1"/>
</dbReference>